<dbReference type="Gene3D" id="2.170.150.40">
    <property type="entry name" value="Domain of unknown function (DUF427)"/>
    <property type="match status" value="1"/>
</dbReference>
<dbReference type="PANTHER" id="PTHR34310:SF5">
    <property type="entry name" value="DUF427 DOMAIN PROTEIN (AFU_ORTHOLOGUE AFUA_3G02220)"/>
    <property type="match status" value="1"/>
</dbReference>
<sequence>MVGKSITSRTGHATARINGTVIAEATSWRETEGNVYFPPESVNKDVLRGSSLSTWCPWKGDASYYTLEVDGQKLENAAWYYKEPLEGALDLKDHVAFYKNKVEVTVA</sequence>
<dbReference type="Proteomes" id="UP000024376">
    <property type="component" value="Unassembled WGS sequence"/>
</dbReference>
<name>A0A024SKI4_HYPJR</name>
<dbReference type="Pfam" id="PF04248">
    <property type="entry name" value="NTP_transf_9"/>
    <property type="match status" value="1"/>
</dbReference>
<dbReference type="HOGENOM" id="CLU_126578_1_2_1"/>
<evidence type="ECO:0000313" key="2">
    <source>
        <dbReference type="EMBL" id="ETS05453.1"/>
    </source>
</evidence>
<dbReference type="EMBL" id="KI911140">
    <property type="protein sequence ID" value="ETS05453.1"/>
    <property type="molecule type" value="Genomic_DNA"/>
</dbReference>
<proteinExistence type="predicted"/>
<evidence type="ECO:0000313" key="3">
    <source>
        <dbReference type="Proteomes" id="UP000024376"/>
    </source>
</evidence>
<evidence type="ECO:0000259" key="1">
    <source>
        <dbReference type="Pfam" id="PF04248"/>
    </source>
</evidence>
<dbReference type="InterPro" id="IPR038694">
    <property type="entry name" value="DUF427_sf"/>
</dbReference>
<gene>
    <name evidence="2" type="ORF">M419DRAFT_5778</name>
</gene>
<organism evidence="2 3">
    <name type="scientific">Hypocrea jecorina (strain ATCC 56765 / BCRC 32924 / NRRL 11460 / Rut C-30)</name>
    <name type="common">Trichoderma reesei</name>
    <dbReference type="NCBI Taxonomy" id="1344414"/>
    <lineage>
        <taxon>Eukaryota</taxon>
        <taxon>Fungi</taxon>
        <taxon>Dikarya</taxon>
        <taxon>Ascomycota</taxon>
        <taxon>Pezizomycotina</taxon>
        <taxon>Sordariomycetes</taxon>
        <taxon>Hypocreomycetidae</taxon>
        <taxon>Hypocreales</taxon>
        <taxon>Hypocreaceae</taxon>
        <taxon>Trichoderma</taxon>
    </lineage>
</organism>
<dbReference type="KEGG" id="trr:M419DRAFT_5778"/>
<dbReference type="OrthoDB" id="18996at2759"/>
<feature type="domain" description="DUF427" evidence="1">
    <location>
        <begin position="14"/>
        <end position="99"/>
    </location>
</feature>
<reference evidence="3" key="1">
    <citation type="journal article" date="2013" name="Ind. Biotechnol.">
        <title>Comparative genomics analysis of Trichoderma reesei strains.</title>
        <authorList>
            <person name="Koike H."/>
            <person name="Aerts A."/>
            <person name="LaButti K."/>
            <person name="Grigoriev I.V."/>
            <person name="Baker S.E."/>
        </authorList>
    </citation>
    <scope>NUCLEOTIDE SEQUENCE [LARGE SCALE GENOMIC DNA]</scope>
    <source>
        <strain evidence="3">ATCC 56765 / BCRC 32924 / NRRL 11460 / Rut C-30</strain>
    </source>
</reference>
<dbReference type="AlphaFoldDB" id="A0A024SKI4"/>
<dbReference type="InterPro" id="IPR007361">
    <property type="entry name" value="DUF427"/>
</dbReference>
<dbReference type="PANTHER" id="PTHR34310">
    <property type="entry name" value="DUF427 DOMAIN PROTEIN (AFU_ORTHOLOGUE AFUA_3G02220)"/>
    <property type="match status" value="1"/>
</dbReference>
<protein>
    <submittedName>
        <fullName evidence="2">DUF427-domain-containing protein</fullName>
    </submittedName>
</protein>
<accession>A0A024SKI4</accession>